<evidence type="ECO:0000313" key="4">
    <source>
        <dbReference type="Proteomes" id="UP000005384"/>
    </source>
</evidence>
<dbReference type="PATRIC" id="fig|742737.3.peg.1892"/>
<feature type="compositionally biased region" description="Polar residues" evidence="1">
    <location>
        <begin position="353"/>
        <end position="362"/>
    </location>
</feature>
<evidence type="ECO:0000256" key="2">
    <source>
        <dbReference type="SAM" id="Phobius"/>
    </source>
</evidence>
<dbReference type="EMBL" id="ADLN01000034">
    <property type="protein sequence ID" value="EHI60149.1"/>
    <property type="molecule type" value="Genomic_DNA"/>
</dbReference>
<feature type="region of interest" description="Disordered" evidence="1">
    <location>
        <begin position="180"/>
        <end position="382"/>
    </location>
</feature>
<feature type="compositionally biased region" description="Acidic residues" evidence="1">
    <location>
        <begin position="589"/>
        <end position="608"/>
    </location>
</feature>
<dbReference type="HOGENOM" id="CLU_000217_1_0_9"/>
<feature type="compositionally biased region" description="Polar residues" evidence="1">
    <location>
        <begin position="311"/>
        <end position="337"/>
    </location>
</feature>
<gene>
    <name evidence="3" type="ORF">HMPREF9473_01866</name>
</gene>
<sequence>MSHFRLHTRTNGKDRLKYVIAGIACILAVGAAGYALHSIGTARAKSRETVELHTGEELEQYLLDSESEDYNLNGSYRLEEDLELGWLYQSIGNNVEPFTGKFDGNGHVISGLERPLFGVVKKAEIENLFFSGALITEPFTYYDGEHYVDGYSALAAYAVDSKIRNCGMDGEIYTASPSEAEYQVAKASPSDAEERKKPSETESSEAPESSTDAAENGVAGGNGNGAGGSVTDGTEEGPGNETVIGNENETGDVQEETSNIESSVPDNTNQETDSQTESNPENFGNEGSQESGDQTDITEGESPEQGGTPAPDTTQAENAGQSADGNQEQPAGGNQENPAGGNEEQPDAGNTGGQSDAGNTGENEAGESGQPEAPAENSASVHPVNRQYLMLKISELPDAEAAAAAADQATPSDADQADGETTDNSQPDKELPEPASPSDAKDTGTDKEEIEYIGNPFGDVYILVTADRVTAGGLVAETAGETLISDSFVLVSLSSELDGVETYAGGLAGILGAHTRTENSYASGVLSCDDIVGGFAAINDGRIENSYSSMVLGEAGTIRGGFTALGTGKFKGCVYDKQMACAKDRNEDTELDDTELEDTELEETELEEPLPGNGPSGFPDQLPPDESQTETEEDHTGMIQVGPGEWIEAPAEQPAAEEPLAEQPVAEEAPAEQPVAEEPLAEQPATEEPSENPEQPDPVIAQEPSTSTQVRELPEFTLKGLPTSQMVGLDAQIPGTWYYSENAYPQLESFAYHGQQTIVDSSKASVIALVLPDEFTLADVLEDGELILPTEIDGQEIQWEAEGHVIIDENNRVRADQTEKEPGGAEQTKPEQTEPEQTTQTEASVSSHEVPKVGSKLESISPEEVTTKSEPSEPDSTPDAAPDSTEPSEDSENTVKLKGSIGESTKNFSISSIRQAQATYAVTMTWQEIGERVDSGDLSSFLPGKSSDGYYEISTAEALAWFAYQVNLKGNNEINGRLTADIDLFGGTYTDNTYNETTNNIDDAVIWIPLGNLSSTLTAGYCGIFDGNQHHVSNMRVGTLSGDNGLRKGFIGVLGDDASRKAGIIKDFGVKSGKVTGLSYTAGIAAVVQGTGSKVQRCWNGAEISGISPVGGIIALMGSSSVPQMNQVVEGCYNLGTLTMSGTAGGPCIGGIAGVVFAGSGGQVIRNSYNQGRVTGPVGDNINIGGLVGVFYGTKMENCYNSGIVSSGYGIAAKAYSGRVKNCYYEKSAAGIISEEIPDAANAGVMYGVTVSQLKSWSAAYALNGYGLESDSEECSWTWTTGGVPTLYNKETNPEKKLAPAENWSVIGQGVADGLIGMRNTRIQTPIPEGDGSRENPYILTNAEQLAWFAGEVNRNKESSTLSAKMTANMDLSGLPYTGYTSAEVEADITKALVWVPISEYISGGTRFYVGTFDGAGHYVTNMYAIGETYQGFFSMTGSRAGSSAVIKDFGVKSGKVTRTGTAGGSDAGIAAWAEGKNVVFQRCWNGALIDSGRYGAGIVGVWNVQDSLIEDCYNVGEVKGKDSSGGIIGQWSRNEVNYIRNCYNLGPVTVTTSAPVMTFGSGGIIGICRDGSSTGGYQFQMENCYSAGKIVGNKTSTGGLIGYTTKSIAPVKNCYYDKESSGQISAGAGITEAEAPGLTTEQAKSWSLAYALNGYRREAKDASETSFTWKEGEYPTLYWDGRTDEAGNPVEKLGPAKDWEVIGMGMDAGLIGNPYTGEKYSLPAGDGVTTPYQIGSAEQLAWFARKCSIYGTGNTAPIEVDFDAVLTGYIDLGGDAYVDSGILRWVPIASYPQYYKGTFDGAGYMIDRMEVEEQGAAGLFGWTICGVVIKNLGIGPRSKVTSTGEDVSGRYGGAGALIGIAATYGGGISTFVIEGCYSRAAIHGYESNCTGGLIGMEGANSTVARRISGCYVAGPIDVNGVAVTKGAMISKISVANDSSANTGIYNCYWDSDILGTSMTPDDGTYSRSECSGKTTAELKQTAIIASLNKSITEKNWIYNDPATSKINDGYPILKNKNLITTWRDVAVNLELPTPTVQSPSGDISTHGTEANPYLLSSAEDLAWFANEVNNGKINLCGKMMTDIDLFGSKYSGVDCAADGSNIDSAIVWVPMGGDPGQLGKGYMGIFDGNGCQITNIFVSDTGGATGFIMELGSNDQGGLVKDLGIASGKIIGLKNHTAGITGLMFGDSQIRRCWNGAEIQGATANVGGIVGAILRFSDTGEGTYTPVVEGCYNIGKVNGKGSTVGGIAGNAGGGENVRARIRNCYNLGEITGSYSASGIVSGLTTGSLVENCYNAGTITAPAAYGIANTAAGQIKNCYFDKTKTTVSGATGNDNASTVGAIDTNGIKSWGAAWALNGYGLESVGATGVTDVTDTTDSSFTWKEGGYPALCWPGDDDYQENKLRANTWLDVGYAVENDLLGIRGNTETIKKPSNAGTEEDPYQLTNVEQLAWYGYISTIKTSTSVQMQADMDLFGSNYTGETYDSSRDNIEQALRWVPIGKNAEGVFQYNMSKTFDGNGHYVTNMLVNEPSYNTGFIAQASGTVKDFGVKSGKITGGAGANAAIVGSTASSGKVYRCWNGATVRGVNWTGGIVGQMPNCSTVVIEGCFNMGDISGTSSYTAGIAGGTANVHTGPTIRNCGNTGKISGTYSSGIVNLIGLTENGKWGSLSNCYNAGVVTGTSRAGAIMYAKEGSIFNCYYDTAKTANPGTGFSTLEARARTTEQLQSWAAAYALNGYGLDQTEDSFAGTATTESAWTYLPTGDTPVYPTICWPGSSDASAPKKLGVPDSWEDVGFGVDAGLIGNRTTGVVTARPGGNGNSTSPYLLTNAEQLAWFGYQVNHGKPKIYGTMTTDIDLFGTPYTGITYDAGADNIDDAVKWKPMGLRSSDWNTGYQGTFDGDGYLLNHLKVKVTGFGDMAGFIEVLGGAGTSGVVKKLGLQSGKITASAYAGGIAGVMMGRGSMISGCWNGTDIVGPTGMTGSGLGGIVGLIGIADHRSSGLVIEGCWNEGTIAGKVWTNSYFGGMAGRLFNTENSVIRNCYNQGTIAKDAGEVKGIGGILGYVDTNANSNRVEYCYNSGNIASARTGVTGAIIGFGKNDNTTVTGCYYDTANSTGIKLPGANITESEARSLTTAQLQSWAAAYALNRNGMKNSASDYGNFTWKSGEYPSLCYAESTDYDTRKLQPAESWEVIGQGVKDQLLKDSTGAFIPEPVKDGAGAYSIECAEQLGWFGMTVNSDTANQTLNANLTKDIDLLGDRYGGTEDARIPWIPMGTYQGHLGEGQAKVYQIKNMFAGGVPGKVIRYAGLIGILSSTGQVTQIGMEAPIIGPTDANAPRGIWGGAIAGQMDGAETMISECYARNAVIRVGSVGGAAGGITGKVYNGGKIQDCYVIDSDISSMGTTSGSTSAAGGISGGSSGTTLPVENCYVAGNTLAAMMGSSPGYTNPVAYATTKKNCYSDGSSESGVENLSKSQYQTDQLNTLDATERRGDDRVWYTSLSNEATHGYPTLDAPVKLTVELEPPTTLISDPGDIKGGTLPSQVMLRGIREEGGSSTTYQPVNVNKITANYSTYGYESANKMLAFCGGGQTIADVNGASLTDPAETSKFPGFEQVYLYNAAAYNAPKRTFMLDVCDTGKTTRYEICITVKDPASKTMSLTFPVNPVTIELEPGMKRKSESNEVTVTNGNSYPLTGRISGVTPLTGKNVELMPIKAKLDTIDERTDLVKAGVKLGISGVGGGTDEYYYNPKDGGNWVSYEMVGKEKTGQNSLKFHYFMEYSPLYAGPEQTFGYEITYSSGIPKEDVTTTTMTADTAGSGS</sequence>
<dbReference type="RefSeq" id="WP_006779847.1">
    <property type="nucleotide sequence ID" value="NZ_CP040506.1"/>
</dbReference>
<evidence type="ECO:0000313" key="3">
    <source>
        <dbReference type="EMBL" id="EHI60149.1"/>
    </source>
</evidence>
<feature type="compositionally biased region" description="Low complexity" evidence="1">
    <location>
        <begin position="401"/>
        <end position="414"/>
    </location>
</feature>
<evidence type="ECO:0000256" key="1">
    <source>
        <dbReference type="SAM" id="MobiDB-lite"/>
    </source>
</evidence>
<keyword evidence="2" id="KW-0812">Transmembrane</keyword>
<keyword evidence="2" id="KW-1133">Transmembrane helix</keyword>
<feature type="compositionally biased region" description="Basic and acidic residues" evidence="1">
    <location>
        <begin position="808"/>
        <end position="832"/>
    </location>
</feature>
<feature type="compositionally biased region" description="Gly residues" evidence="1">
    <location>
        <begin position="218"/>
        <end position="230"/>
    </location>
</feature>
<feature type="transmembrane region" description="Helical" evidence="2">
    <location>
        <begin position="16"/>
        <end position="36"/>
    </location>
</feature>
<comment type="caution">
    <text evidence="3">The sequence shown here is derived from an EMBL/GenBank/DDBJ whole genome shotgun (WGS) entry which is preliminary data.</text>
</comment>
<feature type="compositionally biased region" description="Low complexity" evidence="1">
    <location>
        <begin position="653"/>
        <end position="684"/>
    </location>
</feature>
<evidence type="ECO:0008006" key="5">
    <source>
        <dbReference type="Google" id="ProtNLM"/>
    </source>
</evidence>
<feature type="compositionally biased region" description="Polar residues" evidence="1">
    <location>
        <begin position="256"/>
        <end position="295"/>
    </location>
</feature>
<feature type="region of interest" description="Disordered" evidence="1">
    <location>
        <begin position="808"/>
        <end position="900"/>
    </location>
</feature>
<accession>G5IED9</accession>
<reference evidence="3 4" key="1">
    <citation type="submission" date="2011-08" db="EMBL/GenBank/DDBJ databases">
        <title>The Genome Sequence of Clostridium hathewayi WAL-18680.</title>
        <authorList>
            <consortium name="The Broad Institute Genome Sequencing Platform"/>
            <person name="Earl A."/>
            <person name="Ward D."/>
            <person name="Feldgarden M."/>
            <person name="Gevers D."/>
            <person name="Finegold S.M."/>
            <person name="Summanen P.H."/>
            <person name="Molitoris D.R."/>
            <person name="Song M."/>
            <person name="Daigneault M."/>
            <person name="Allen-Vercoe E."/>
            <person name="Young S.K."/>
            <person name="Zeng Q."/>
            <person name="Gargeya S."/>
            <person name="Fitzgerald M."/>
            <person name="Haas B."/>
            <person name="Abouelleil A."/>
            <person name="Alvarado L."/>
            <person name="Arachchi H.M."/>
            <person name="Berlin A."/>
            <person name="Brown A."/>
            <person name="Chapman S.B."/>
            <person name="Chen Z."/>
            <person name="Dunbar C."/>
            <person name="Freedman E."/>
            <person name="Gearin G."/>
            <person name="Gellesch M."/>
            <person name="Goldberg J."/>
            <person name="Griggs A."/>
            <person name="Gujja S."/>
            <person name="Heiman D."/>
            <person name="Howarth C."/>
            <person name="Larson L."/>
            <person name="Lui A."/>
            <person name="MacDonald P.J.P."/>
            <person name="Montmayeur A."/>
            <person name="Murphy C."/>
            <person name="Neiman D."/>
            <person name="Pearson M."/>
            <person name="Priest M."/>
            <person name="Roberts A."/>
            <person name="Saif S."/>
            <person name="Shea T."/>
            <person name="Shenoy N."/>
            <person name="Sisk P."/>
            <person name="Stolte C."/>
            <person name="Sykes S."/>
            <person name="Wortman J."/>
            <person name="Nusbaum C."/>
            <person name="Birren B."/>
        </authorList>
    </citation>
    <scope>NUCLEOTIDE SEQUENCE [LARGE SCALE GENOMIC DNA]</scope>
    <source>
        <strain evidence="3 4">WAL-18680</strain>
    </source>
</reference>
<organism evidence="3 4">
    <name type="scientific">Hungatella hathewayi WAL-18680</name>
    <dbReference type="NCBI Taxonomy" id="742737"/>
    <lineage>
        <taxon>Bacteria</taxon>
        <taxon>Bacillati</taxon>
        <taxon>Bacillota</taxon>
        <taxon>Clostridia</taxon>
        <taxon>Lachnospirales</taxon>
        <taxon>Lachnospiraceae</taxon>
        <taxon>Hungatella</taxon>
    </lineage>
</organism>
<proteinExistence type="predicted"/>
<feature type="region of interest" description="Disordered" evidence="1">
    <location>
        <begin position="583"/>
        <end position="636"/>
    </location>
</feature>
<dbReference type="Proteomes" id="UP000005384">
    <property type="component" value="Unassembled WGS sequence"/>
</dbReference>
<dbReference type="OrthoDB" id="2067910at2"/>
<name>G5IED9_9FIRM</name>
<protein>
    <recommendedName>
        <fullName evidence="5">GLUG domain-containing protein</fullName>
    </recommendedName>
</protein>
<feature type="compositionally biased region" description="Low complexity" evidence="1">
    <location>
        <begin position="204"/>
        <end position="217"/>
    </location>
</feature>
<keyword evidence="2" id="KW-0472">Membrane</keyword>
<keyword evidence="4" id="KW-1185">Reference proteome</keyword>
<feature type="region of interest" description="Disordered" evidence="1">
    <location>
        <begin position="401"/>
        <end position="446"/>
    </location>
</feature>
<feature type="region of interest" description="Disordered" evidence="1">
    <location>
        <begin position="653"/>
        <end position="710"/>
    </location>
</feature>
<dbReference type="Gene3D" id="2.160.20.110">
    <property type="match status" value="9"/>
</dbReference>